<keyword evidence="1" id="KW-0472">Membrane</keyword>
<name>A0A928V7A1_9GAMM</name>
<reference evidence="2" key="1">
    <citation type="submission" date="2018-07" db="EMBL/GenBank/DDBJ databases">
        <title>Genome assembly of strain Ka43.</title>
        <authorList>
            <person name="Kukolya J."/>
            <person name="Nagy I."/>
            <person name="Horvath B."/>
            <person name="Toth A."/>
        </authorList>
    </citation>
    <scope>NUCLEOTIDE SEQUENCE</scope>
    <source>
        <strain evidence="2">KB43</strain>
    </source>
</reference>
<feature type="transmembrane region" description="Helical" evidence="1">
    <location>
        <begin position="158"/>
        <end position="178"/>
    </location>
</feature>
<sequence>MAFKKAVAATLYYLYQYRRELLQALLWPLLAFIVIDYLSPEEPDSPLWGGILLVTFIIQVLVAITVHRIVLLGPGSVSRWGTVGWGRRELRYALHAVGLLLIIIPVAALAVIPVIGGPLAVAAVTWVVARLGLVFPAIAIDQEFSYKDSWRITANHQLLVLLVMFVNTVVLALLPALLPRVFLVSSVISLTMVVLQIGLLSMVYQLIVNESNEKPSV</sequence>
<feature type="transmembrane region" description="Helical" evidence="1">
    <location>
        <begin position="118"/>
        <end position="138"/>
    </location>
</feature>
<comment type="caution">
    <text evidence="2">The sequence shown here is derived from an EMBL/GenBank/DDBJ whole genome shotgun (WGS) entry which is preliminary data.</text>
</comment>
<keyword evidence="1" id="KW-1133">Transmembrane helix</keyword>
<feature type="transmembrane region" description="Helical" evidence="1">
    <location>
        <begin position="92"/>
        <end position="112"/>
    </location>
</feature>
<protein>
    <submittedName>
        <fullName evidence="2">Uncharacterized protein</fullName>
    </submittedName>
</protein>
<dbReference type="RefSeq" id="WP_193910178.1">
    <property type="nucleotide sequence ID" value="NZ_PRDL01000001.1"/>
</dbReference>
<evidence type="ECO:0000313" key="3">
    <source>
        <dbReference type="Proteomes" id="UP000652567"/>
    </source>
</evidence>
<organism evidence="2 3">
    <name type="scientific">Cellvibrio polysaccharolyticus</name>
    <dbReference type="NCBI Taxonomy" id="2082724"/>
    <lineage>
        <taxon>Bacteria</taxon>
        <taxon>Pseudomonadati</taxon>
        <taxon>Pseudomonadota</taxon>
        <taxon>Gammaproteobacteria</taxon>
        <taxon>Cellvibrionales</taxon>
        <taxon>Cellvibrionaceae</taxon>
        <taxon>Cellvibrio</taxon>
    </lineage>
</organism>
<feature type="transmembrane region" description="Helical" evidence="1">
    <location>
        <begin position="21"/>
        <end position="39"/>
    </location>
</feature>
<keyword evidence="3" id="KW-1185">Reference proteome</keyword>
<keyword evidence="1" id="KW-0812">Transmembrane</keyword>
<evidence type="ECO:0000256" key="1">
    <source>
        <dbReference type="SAM" id="Phobius"/>
    </source>
</evidence>
<evidence type="ECO:0000313" key="2">
    <source>
        <dbReference type="EMBL" id="MBE8717977.1"/>
    </source>
</evidence>
<feature type="transmembrane region" description="Helical" evidence="1">
    <location>
        <begin position="184"/>
        <end position="207"/>
    </location>
</feature>
<dbReference type="Proteomes" id="UP000652567">
    <property type="component" value="Unassembled WGS sequence"/>
</dbReference>
<proteinExistence type="predicted"/>
<gene>
    <name evidence="2" type="ORF">C4F51_12355</name>
</gene>
<accession>A0A928V7A1</accession>
<dbReference type="EMBL" id="PRDL01000001">
    <property type="protein sequence ID" value="MBE8717977.1"/>
    <property type="molecule type" value="Genomic_DNA"/>
</dbReference>
<dbReference type="AlphaFoldDB" id="A0A928V7A1"/>
<feature type="transmembrane region" description="Helical" evidence="1">
    <location>
        <begin position="51"/>
        <end position="71"/>
    </location>
</feature>